<dbReference type="EMBL" id="RCMI01000034">
    <property type="protein sequence ID" value="KAG2940765.1"/>
    <property type="molecule type" value="Genomic_DNA"/>
</dbReference>
<dbReference type="Proteomes" id="UP000251314">
    <property type="component" value="Unassembled WGS sequence"/>
</dbReference>
<evidence type="ECO:0000313" key="8">
    <source>
        <dbReference type="EMBL" id="RAW35542.1"/>
    </source>
</evidence>
<dbReference type="Proteomes" id="UP000760860">
    <property type="component" value="Unassembled WGS sequence"/>
</dbReference>
<sequence length="181" mass="20510">MQATSGRAKSAKRRCQTSKKKAWTRGRPVTRSAGKNAEREADGSAQQEDPKNYREGMRSRLKKRWLESMAKELRSLEANCVREFVRMPRGVNVLHTKGVYKTKDAEGHIEHLKARLAACGNEQEFGVDYGIKFAAVTEMVSVKLILVLTWKWRVPVKLGDVPNAYVKADKEAEFAIFVRVS</sequence>
<dbReference type="OrthoDB" id="10344752at2759"/>
<organism evidence="8 9">
    <name type="scientific">Phytophthora cactorum</name>
    <dbReference type="NCBI Taxonomy" id="29920"/>
    <lineage>
        <taxon>Eukaryota</taxon>
        <taxon>Sar</taxon>
        <taxon>Stramenopiles</taxon>
        <taxon>Oomycota</taxon>
        <taxon>Peronosporomycetes</taxon>
        <taxon>Peronosporales</taxon>
        <taxon>Peronosporaceae</taxon>
        <taxon>Phytophthora</taxon>
    </lineage>
</organism>
<accession>A0A329SJ01</accession>
<dbReference type="VEuPathDB" id="FungiDB:PC110_g8159"/>
<dbReference type="Proteomes" id="UP000774804">
    <property type="component" value="Unassembled WGS sequence"/>
</dbReference>
<proteinExistence type="predicted"/>
<evidence type="ECO:0000256" key="1">
    <source>
        <dbReference type="SAM" id="MobiDB-lite"/>
    </source>
</evidence>
<dbReference type="EMBL" id="RCML01000035">
    <property type="protein sequence ID" value="KAG2996553.1"/>
    <property type="molecule type" value="Genomic_DNA"/>
</dbReference>
<feature type="compositionally biased region" description="Basic residues" evidence="1">
    <location>
        <begin position="9"/>
        <end position="24"/>
    </location>
</feature>
<gene>
    <name evidence="8" type="ORF">PC110_g8159</name>
    <name evidence="3" type="ORF">PC113_g2897</name>
    <name evidence="4" type="ORF">PC115_g2381</name>
    <name evidence="5" type="ORF">PC117_g4130</name>
    <name evidence="6" type="ORF">PC118_g2395</name>
    <name evidence="7" type="ORF">PC129_g1430</name>
</gene>
<dbReference type="InterPro" id="IPR013103">
    <property type="entry name" value="RVT_2"/>
</dbReference>
<dbReference type="EMBL" id="MJFZ01000165">
    <property type="protein sequence ID" value="RAW35542.1"/>
    <property type="molecule type" value="Genomic_DNA"/>
</dbReference>
<evidence type="ECO:0000313" key="3">
    <source>
        <dbReference type="EMBL" id="KAG2866373.1"/>
    </source>
</evidence>
<evidence type="ECO:0000313" key="7">
    <source>
        <dbReference type="EMBL" id="KAG3228052.1"/>
    </source>
</evidence>
<evidence type="ECO:0000313" key="4">
    <source>
        <dbReference type="EMBL" id="KAG2940765.1"/>
    </source>
</evidence>
<protein>
    <recommendedName>
        <fullName evidence="2">Reverse transcriptase Ty1/copia-type domain-containing protein</fullName>
    </recommendedName>
</protein>
<evidence type="ECO:0000313" key="9">
    <source>
        <dbReference type="Proteomes" id="UP000251314"/>
    </source>
</evidence>
<feature type="domain" description="Reverse transcriptase Ty1/copia-type" evidence="2">
    <location>
        <begin position="83"/>
        <end position="178"/>
    </location>
</feature>
<reference evidence="8 9" key="1">
    <citation type="submission" date="2018-01" db="EMBL/GenBank/DDBJ databases">
        <title>Draft genome of the strawberry crown rot pathogen Phytophthora cactorum.</title>
        <authorList>
            <person name="Armitage A.D."/>
            <person name="Lysoe E."/>
            <person name="Nellist C.F."/>
            <person name="Harrison R.J."/>
            <person name="Brurberg M.B."/>
        </authorList>
    </citation>
    <scope>NUCLEOTIDE SEQUENCE [LARGE SCALE GENOMIC DNA]</scope>
    <source>
        <strain evidence="8 9">10300</strain>
    </source>
</reference>
<comment type="caution">
    <text evidence="8">The sequence shown here is derived from an EMBL/GenBank/DDBJ whole genome shotgun (WGS) entry which is preliminary data.</text>
</comment>
<dbReference type="Pfam" id="PF07727">
    <property type="entry name" value="RVT_2"/>
    <property type="match status" value="1"/>
</dbReference>
<dbReference type="EMBL" id="RCMK01000063">
    <property type="protein sequence ID" value="KAG2950829.1"/>
    <property type="molecule type" value="Genomic_DNA"/>
</dbReference>
<dbReference type="Proteomes" id="UP000736787">
    <property type="component" value="Unassembled WGS sequence"/>
</dbReference>
<dbReference type="EMBL" id="RCMV01000022">
    <property type="protein sequence ID" value="KAG3228052.1"/>
    <property type="molecule type" value="Genomic_DNA"/>
</dbReference>
<evidence type="ECO:0000313" key="5">
    <source>
        <dbReference type="EMBL" id="KAG2950829.1"/>
    </source>
</evidence>
<evidence type="ECO:0000259" key="2">
    <source>
        <dbReference type="Pfam" id="PF07727"/>
    </source>
</evidence>
<feature type="region of interest" description="Disordered" evidence="1">
    <location>
        <begin position="1"/>
        <end position="56"/>
    </location>
</feature>
<reference evidence="7" key="2">
    <citation type="submission" date="2018-05" db="EMBL/GenBank/DDBJ databases">
        <title>Effector identification in a new, highly contiguous assembly of the strawberry crown rot pathogen Phytophthora cactorum.</title>
        <authorList>
            <person name="Armitage A.D."/>
            <person name="Nellist C.F."/>
            <person name="Bates H."/>
            <person name="Vickerstaff R.J."/>
            <person name="Harrison R.J."/>
        </authorList>
    </citation>
    <scope>NUCLEOTIDE SEQUENCE</scope>
    <source>
        <strain evidence="3">15-7</strain>
        <strain evidence="4">4032</strain>
        <strain evidence="5">4040</strain>
        <strain evidence="6">P415</strain>
        <strain evidence="7">P421</strain>
    </source>
</reference>
<dbReference type="STRING" id="29920.A0A329SJ01"/>
<dbReference type="Proteomes" id="UP000697107">
    <property type="component" value="Unassembled WGS sequence"/>
</dbReference>
<name>A0A329SJ01_9STRA</name>
<dbReference type="AlphaFoldDB" id="A0A329SJ01"/>
<dbReference type="Proteomes" id="UP000735874">
    <property type="component" value="Unassembled WGS sequence"/>
</dbReference>
<keyword evidence="9" id="KW-1185">Reference proteome</keyword>
<feature type="compositionally biased region" description="Basic and acidic residues" evidence="1">
    <location>
        <begin position="36"/>
        <end position="56"/>
    </location>
</feature>
<dbReference type="EMBL" id="RCMG01000041">
    <property type="protein sequence ID" value="KAG2866373.1"/>
    <property type="molecule type" value="Genomic_DNA"/>
</dbReference>
<evidence type="ECO:0000313" key="6">
    <source>
        <dbReference type="EMBL" id="KAG2996553.1"/>
    </source>
</evidence>